<reference evidence="11" key="1">
    <citation type="journal article" date="2021" name="Genome Biol. Evol.">
        <title>A High-Quality Reference Genome for a Parasitic Bivalve with Doubly Uniparental Inheritance (Bivalvia: Unionida).</title>
        <authorList>
            <person name="Smith C.H."/>
        </authorList>
    </citation>
    <scope>NUCLEOTIDE SEQUENCE</scope>
    <source>
        <strain evidence="11">CHS0354</strain>
    </source>
</reference>
<dbReference type="GO" id="GO:0006145">
    <property type="term" value="P:purine nucleobase catabolic process"/>
    <property type="evidence" value="ECO:0007669"/>
    <property type="project" value="TreeGrafter"/>
</dbReference>
<dbReference type="EC" id="3.5.2.5" evidence="6"/>
<dbReference type="GO" id="GO:0008270">
    <property type="term" value="F:zinc ion binding"/>
    <property type="evidence" value="ECO:0007669"/>
    <property type="project" value="InterPro"/>
</dbReference>
<dbReference type="Gene3D" id="3.20.20.140">
    <property type="entry name" value="Metal-dependent hydrolases"/>
    <property type="match status" value="1"/>
</dbReference>
<comment type="subunit">
    <text evidence="5">Homotetramer.</text>
</comment>
<dbReference type="GO" id="GO:0004038">
    <property type="term" value="F:allantoinase activity"/>
    <property type="evidence" value="ECO:0007669"/>
    <property type="project" value="UniProtKB-EC"/>
</dbReference>
<keyword evidence="12" id="KW-1185">Reference proteome</keyword>
<organism evidence="11 12">
    <name type="scientific">Potamilus streckersoni</name>
    <dbReference type="NCBI Taxonomy" id="2493646"/>
    <lineage>
        <taxon>Eukaryota</taxon>
        <taxon>Metazoa</taxon>
        <taxon>Spiralia</taxon>
        <taxon>Lophotrochozoa</taxon>
        <taxon>Mollusca</taxon>
        <taxon>Bivalvia</taxon>
        <taxon>Autobranchia</taxon>
        <taxon>Heteroconchia</taxon>
        <taxon>Palaeoheterodonta</taxon>
        <taxon>Unionida</taxon>
        <taxon>Unionoidea</taxon>
        <taxon>Unionidae</taxon>
        <taxon>Ambleminae</taxon>
        <taxon>Lampsilini</taxon>
        <taxon>Potamilus</taxon>
    </lineage>
</organism>
<sequence length="483" mass="53253">MTSAFISKRVFVEGHVEPACIVVQDGIIQNIIRGEDFERFDGNSFSQVIDFGTLLLMPGLVDSHVHVNEPGRSEWEGYITATKAAAAGGITTIIDMPLNSIPSTTTLAALEKKVLSARDKCYVDVGFWGGIVPGNEDELLQMLSAGVMGFKCFLIHSGVDDFPAVSRKDLESAFKILQGISVVVLFHAEVDCGCADGKSKDAPEKYATFLETRSEEMEIEAIKMVCEFCIMYSVQCHIVHLSAASALPYIINAKKMGAPLTVETCHHYLSLDAESIPNKATEFKCCPPIREKVNQNALWDALKNGHIDMVVSDHSPCTPNLKLLEYGDFLKAWGGIASVQFGLSLFWTGAEGRGFTLADTVRLLCENTAKLANLEHRKGAIKIGYDADFVIWDPEASFKVTADSIHHRNKITPYLGKELKGVVHMTVVRGSPVFENGRLLTKPTGRFLLNEKTLPETWKSRFNCSVSFTGSNQQRILTIRRQV</sequence>
<evidence type="ECO:0000256" key="4">
    <source>
        <dbReference type="ARBA" id="ARBA00010368"/>
    </source>
</evidence>
<dbReference type="InterPro" id="IPR050138">
    <property type="entry name" value="DHOase/Allantoinase_Hydrolase"/>
</dbReference>
<dbReference type="SUPFAM" id="SSF51338">
    <property type="entry name" value="Composite domain of metallo-dependent hydrolases"/>
    <property type="match status" value="1"/>
</dbReference>
<keyword evidence="8" id="KW-0378">Hydrolase</keyword>
<evidence type="ECO:0000256" key="6">
    <source>
        <dbReference type="ARBA" id="ARBA00012863"/>
    </source>
</evidence>
<proteinExistence type="inferred from homology"/>
<evidence type="ECO:0000256" key="2">
    <source>
        <dbReference type="ARBA" id="ARBA00001947"/>
    </source>
</evidence>
<dbReference type="InterPro" id="IPR032466">
    <property type="entry name" value="Metal_Hydrolase"/>
</dbReference>
<comment type="caution">
    <text evidence="11">The sequence shown here is derived from an EMBL/GenBank/DDBJ whole genome shotgun (WGS) entry which is preliminary data.</text>
</comment>
<dbReference type="PANTHER" id="PTHR43668:SF2">
    <property type="entry name" value="ALLANTOINASE"/>
    <property type="match status" value="1"/>
</dbReference>
<reference evidence="11" key="2">
    <citation type="journal article" date="2021" name="Genome Biol. Evol.">
        <title>Developing a high-quality reference genome for a parasitic bivalve with doubly uniparental inheritance (Bivalvia: Unionida).</title>
        <authorList>
            <person name="Smith C.H."/>
        </authorList>
    </citation>
    <scope>NUCLEOTIDE SEQUENCE</scope>
    <source>
        <strain evidence="11">CHS0354</strain>
        <tissue evidence="11">Mantle</tissue>
    </source>
</reference>
<dbReference type="PROSITE" id="PS00482">
    <property type="entry name" value="DIHYDROOROTASE_1"/>
    <property type="match status" value="1"/>
</dbReference>
<comment type="cofactor">
    <cofactor evidence="2">
        <name>Zn(2+)</name>
        <dbReference type="ChEBI" id="CHEBI:29105"/>
    </cofactor>
</comment>
<dbReference type="InterPro" id="IPR002195">
    <property type="entry name" value="Dihydroorotase_CS"/>
</dbReference>
<keyword evidence="7" id="KW-0479">Metal-binding</keyword>
<dbReference type="EMBL" id="JAEAOA010000394">
    <property type="protein sequence ID" value="KAK3576744.1"/>
    <property type="molecule type" value="Genomic_DNA"/>
</dbReference>
<evidence type="ECO:0000313" key="12">
    <source>
        <dbReference type="Proteomes" id="UP001195483"/>
    </source>
</evidence>
<dbReference type="GO" id="GO:0000256">
    <property type="term" value="P:allantoin catabolic process"/>
    <property type="evidence" value="ECO:0007669"/>
    <property type="project" value="InterPro"/>
</dbReference>
<dbReference type="InterPro" id="IPR017593">
    <property type="entry name" value="Allantoinase"/>
</dbReference>
<evidence type="ECO:0000256" key="5">
    <source>
        <dbReference type="ARBA" id="ARBA00011881"/>
    </source>
</evidence>
<dbReference type="Proteomes" id="UP001195483">
    <property type="component" value="Unassembled WGS sequence"/>
</dbReference>
<evidence type="ECO:0000313" key="11">
    <source>
        <dbReference type="EMBL" id="KAK3576744.1"/>
    </source>
</evidence>
<protein>
    <recommendedName>
        <fullName evidence="6">allantoinase</fullName>
        <ecNumber evidence="6">3.5.2.5</ecNumber>
    </recommendedName>
</protein>
<comment type="pathway">
    <text evidence="3">Nitrogen metabolism; (S)-allantoin degradation; allantoate from (S)-allantoin: step 1/1.</text>
</comment>
<evidence type="ECO:0000256" key="9">
    <source>
        <dbReference type="ARBA" id="ARBA00022833"/>
    </source>
</evidence>
<reference evidence="11" key="3">
    <citation type="submission" date="2023-05" db="EMBL/GenBank/DDBJ databases">
        <authorList>
            <person name="Smith C.H."/>
        </authorList>
    </citation>
    <scope>NUCLEOTIDE SEQUENCE</scope>
    <source>
        <strain evidence="11">CHS0354</strain>
        <tissue evidence="11">Mantle</tissue>
    </source>
</reference>
<comment type="similarity">
    <text evidence="4">Belongs to the metallo-dependent hydrolases superfamily. Allantoinase family.</text>
</comment>
<dbReference type="PANTHER" id="PTHR43668">
    <property type="entry name" value="ALLANTOINASE"/>
    <property type="match status" value="1"/>
</dbReference>
<gene>
    <name evidence="11" type="ORF">CHS0354_005583</name>
</gene>
<evidence type="ECO:0000256" key="8">
    <source>
        <dbReference type="ARBA" id="ARBA00022801"/>
    </source>
</evidence>
<keyword evidence="9" id="KW-0862">Zinc</keyword>
<evidence type="ECO:0000259" key="10">
    <source>
        <dbReference type="Pfam" id="PF01979"/>
    </source>
</evidence>
<evidence type="ECO:0000256" key="7">
    <source>
        <dbReference type="ARBA" id="ARBA00022723"/>
    </source>
</evidence>
<accession>A0AAE0RNL6</accession>
<dbReference type="GO" id="GO:0050897">
    <property type="term" value="F:cobalt ion binding"/>
    <property type="evidence" value="ECO:0007669"/>
    <property type="project" value="InterPro"/>
</dbReference>
<evidence type="ECO:0000256" key="3">
    <source>
        <dbReference type="ARBA" id="ARBA00004968"/>
    </source>
</evidence>
<dbReference type="InterPro" id="IPR011059">
    <property type="entry name" value="Metal-dep_hydrolase_composite"/>
</dbReference>
<dbReference type="AlphaFoldDB" id="A0AAE0RNL6"/>
<name>A0AAE0RNL6_9BIVA</name>
<dbReference type="SUPFAM" id="SSF51556">
    <property type="entry name" value="Metallo-dependent hydrolases"/>
    <property type="match status" value="1"/>
</dbReference>
<dbReference type="FunFam" id="3.20.20.140:FF:000032">
    <property type="entry name" value="Allantoinase Dal1"/>
    <property type="match status" value="1"/>
</dbReference>
<dbReference type="InterPro" id="IPR006680">
    <property type="entry name" value="Amidohydro-rel"/>
</dbReference>
<dbReference type="NCBIfam" id="TIGR03178">
    <property type="entry name" value="allantoinase"/>
    <property type="match status" value="1"/>
</dbReference>
<dbReference type="Pfam" id="PF01979">
    <property type="entry name" value="Amidohydro_1"/>
    <property type="match status" value="1"/>
</dbReference>
<dbReference type="GO" id="GO:0005737">
    <property type="term" value="C:cytoplasm"/>
    <property type="evidence" value="ECO:0007669"/>
    <property type="project" value="TreeGrafter"/>
</dbReference>
<evidence type="ECO:0000256" key="1">
    <source>
        <dbReference type="ARBA" id="ARBA00001756"/>
    </source>
</evidence>
<comment type="catalytic activity">
    <reaction evidence="1">
        <text>(S)-allantoin + H2O = allantoate + H(+)</text>
        <dbReference type="Rhea" id="RHEA:17029"/>
        <dbReference type="ChEBI" id="CHEBI:15377"/>
        <dbReference type="ChEBI" id="CHEBI:15378"/>
        <dbReference type="ChEBI" id="CHEBI:15678"/>
        <dbReference type="ChEBI" id="CHEBI:17536"/>
        <dbReference type="EC" id="3.5.2.5"/>
    </reaction>
</comment>
<feature type="domain" description="Amidohydrolase-related" evidence="10">
    <location>
        <begin position="56"/>
        <end position="432"/>
    </location>
</feature>